<reference evidence="11" key="1">
    <citation type="journal article" date="2021" name="Genome Biol. Evol.">
        <title>A naturally heteroplasmic clam provides clues about the effects of genetic bottleneck on paternal mtDNA.</title>
        <authorList>
            <person name="Iannello M."/>
            <person name="Bettinazzi S."/>
            <person name="Breton S."/>
            <person name="Ghiselli F."/>
            <person name="Milani L."/>
        </authorList>
    </citation>
    <scope>NUCLEOTIDE SEQUENCE</scope>
    <source>
        <strain evidence="11">M-type</strain>
    </source>
</reference>
<dbReference type="PROSITE" id="PS00668">
    <property type="entry name" value="COMPLEX1_ND1_2"/>
    <property type="match status" value="1"/>
</dbReference>
<evidence type="ECO:0000256" key="4">
    <source>
        <dbReference type="ARBA" id="ARBA00022692"/>
    </source>
</evidence>
<dbReference type="GO" id="GO:0009060">
    <property type="term" value="P:aerobic respiration"/>
    <property type="evidence" value="ECO:0007669"/>
    <property type="project" value="TreeGrafter"/>
</dbReference>
<dbReference type="GO" id="GO:0003954">
    <property type="term" value="F:NADH dehydrogenase activity"/>
    <property type="evidence" value="ECO:0007669"/>
    <property type="project" value="TreeGrafter"/>
</dbReference>
<dbReference type="PANTHER" id="PTHR11432">
    <property type="entry name" value="NADH DEHYDROGENASE SUBUNIT 1"/>
    <property type="match status" value="1"/>
</dbReference>
<keyword evidence="7" id="KW-0520">NAD</keyword>
<feature type="transmembrane region" description="Helical" evidence="9">
    <location>
        <begin position="98"/>
        <end position="119"/>
    </location>
</feature>
<keyword evidence="10" id="KW-0732">Signal</keyword>
<protein>
    <recommendedName>
        <fullName evidence="3 8">NADH-ubiquinone oxidoreductase chain 1</fullName>
        <ecNumber evidence="8">7.1.1.2</ecNumber>
    </recommendedName>
</protein>
<dbReference type="GO" id="GO:0005743">
    <property type="term" value="C:mitochondrial inner membrane"/>
    <property type="evidence" value="ECO:0007669"/>
    <property type="project" value="UniProtKB-SubCell"/>
</dbReference>
<evidence type="ECO:0000256" key="7">
    <source>
        <dbReference type="RuleBase" id="RU000471"/>
    </source>
</evidence>
<feature type="transmembrane region" description="Helical" evidence="9">
    <location>
        <begin position="281"/>
        <end position="301"/>
    </location>
</feature>
<feature type="transmembrane region" description="Helical" evidence="9">
    <location>
        <begin position="167"/>
        <end position="187"/>
    </location>
</feature>
<feature type="signal peptide" evidence="10">
    <location>
        <begin position="1"/>
        <end position="15"/>
    </location>
</feature>
<dbReference type="EC" id="7.1.1.2" evidence="8"/>
<keyword evidence="8" id="KW-0830">Ubiquinone</keyword>
<feature type="transmembrane region" description="Helical" evidence="9">
    <location>
        <begin position="202"/>
        <end position="220"/>
    </location>
</feature>
<comment type="catalytic activity">
    <reaction evidence="8">
        <text>a ubiquinone + NADH + 5 H(+)(in) = a ubiquinol + NAD(+) + 4 H(+)(out)</text>
        <dbReference type="Rhea" id="RHEA:29091"/>
        <dbReference type="Rhea" id="RHEA-COMP:9565"/>
        <dbReference type="Rhea" id="RHEA-COMP:9566"/>
        <dbReference type="ChEBI" id="CHEBI:15378"/>
        <dbReference type="ChEBI" id="CHEBI:16389"/>
        <dbReference type="ChEBI" id="CHEBI:17976"/>
        <dbReference type="ChEBI" id="CHEBI:57540"/>
        <dbReference type="ChEBI" id="CHEBI:57945"/>
        <dbReference type="EC" id="7.1.1.2"/>
    </reaction>
</comment>
<evidence type="ECO:0000256" key="1">
    <source>
        <dbReference type="ARBA" id="ARBA00004141"/>
    </source>
</evidence>
<keyword evidence="6 9" id="KW-0472">Membrane</keyword>
<dbReference type="PROSITE" id="PS00667">
    <property type="entry name" value="COMPLEX1_ND1_1"/>
    <property type="match status" value="1"/>
</dbReference>
<evidence type="ECO:0000256" key="2">
    <source>
        <dbReference type="ARBA" id="ARBA00010535"/>
    </source>
</evidence>
<keyword evidence="8 11" id="KW-0496">Mitochondrion</keyword>
<organism evidence="11">
    <name type="scientific">Ruditapes philippinarum</name>
    <name type="common">Japanese carpet shell</name>
    <name type="synonym">Venerupis philippinarum</name>
    <dbReference type="NCBI Taxonomy" id="129788"/>
    <lineage>
        <taxon>Eukaryota</taxon>
        <taxon>Metazoa</taxon>
        <taxon>Spiralia</taxon>
        <taxon>Lophotrochozoa</taxon>
        <taxon>Mollusca</taxon>
        <taxon>Bivalvia</taxon>
        <taxon>Autobranchia</taxon>
        <taxon>Heteroconchia</taxon>
        <taxon>Euheterodonta</taxon>
        <taxon>Imparidentia</taxon>
        <taxon>Neoheterodontei</taxon>
        <taxon>Venerida</taxon>
        <taxon>Veneroidea</taxon>
        <taxon>Veneridae</taxon>
        <taxon>Ruditapes</taxon>
    </lineage>
</organism>
<gene>
    <name evidence="11" type="primary">nad1</name>
</gene>
<keyword evidence="5 9" id="KW-1133">Transmembrane helix</keyword>
<feature type="transmembrane region" description="Helical" evidence="9">
    <location>
        <begin position="139"/>
        <end position="160"/>
    </location>
</feature>
<dbReference type="InterPro" id="IPR018086">
    <property type="entry name" value="NADH_UbQ_OxRdtase_su1_CS"/>
</dbReference>
<accession>A0A8A5MZJ7</accession>
<evidence type="ECO:0000256" key="6">
    <source>
        <dbReference type="ARBA" id="ARBA00023136"/>
    </source>
</evidence>
<dbReference type="GO" id="GO:0008137">
    <property type="term" value="F:NADH dehydrogenase (ubiquinone) activity"/>
    <property type="evidence" value="ECO:0007669"/>
    <property type="project" value="UniProtKB-EC"/>
</dbReference>
<geneLocation type="mitochondrion" evidence="11"/>
<sequence length="307" mass="34922">MSMFLTSVIMMVSVAFYIVTERKGLGMMQVRQGPNKVGFKGLMQFMADGVKLFTKEMIVPILANEVFYVVGPLICFFCAYSLWMLFPSLFGSLKLSLGLLLFLCVSSGGVYGVFLVGWSCDSRYGFLGAMRAIAQSVSYEVFLSTCLFCPLLMSGSYDLLECRYKEFPCVVIGGEVLVMWVICILAETNRAPFDFVEGESELVAGYMVEYGGVYFALIALAEYSNMAFMSMLTGALFFSMFMTSVFSSFFFAFYMVFFMYFMVWVRGLIPRYRYDLLMELCWKVLLPLALCLFMVFSSLWLELDYLL</sequence>
<evidence type="ECO:0000256" key="3">
    <source>
        <dbReference type="ARBA" id="ARBA00021009"/>
    </source>
</evidence>
<evidence type="ECO:0000256" key="9">
    <source>
        <dbReference type="SAM" id="Phobius"/>
    </source>
</evidence>
<feature type="transmembrane region" description="Helical" evidence="9">
    <location>
        <begin position="66"/>
        <end position="86"/>
    </location>
</feature>
<dbReference type="PANTHER" id="PTHR11432:SF3">
    <property type="entry name" value="NADH-UBIQUINONE OXIDOREDUCTASE CHAIN 1"/>
    <property type="match status" value="1"/>
</dbReference>
<feature type="chain" id="PRO_5032755182" description="NADH-ubiquinone oxidoreductase chain 1" evidence="10">
    <location>
        <begin position="16"/>
        <end position="307"/>
    </location>
</feature>
<evidence type="ECO:0000313" key="11">
    <source>
        <dbReference type="EMBL" id="QTF98753.1"/>
    </source>
</evidence>
<proteinExistence type="inferred from homology"/>
<name>A0A8A5MZJ7_RUDPH</name>
<dbReference type="AlphaFoldDB" id="A0A8A5MZJ7"/>
<keyword evidence="4 7" id="KW-0812">Transmembrane</keyword>
<evidence type="ECO:0000256" key="10">
    <source>
        <dbReference type="SAM" id="SignalP"/>
    </source>
</evidence>
<comment type="subcellular location">
    <subcellularLocation>
        <location evidence="1">Membrane</location>
        <topology evidence="1">Multi-pass membrane protein</topology>
    </subcellularLocation>
    <subcellularLocation>
        <location evidence="7">Mitochondrion inner membrane</location>
        <topology evidence="7">Multi-pass membrane protein</topology>
    </subcellularLocation>
</comment>
<dbReference type="InterPro" id="IPR001694">
    <property type="entry name" value="NADH_UbQ_OxRdtase_su1/FPO"/>
</dbReference>
<dbReference type="Pfam" id="PF00146">
    <property type="entry name" value="NADHdh"/>
    <property type="match status" value="1"/>
</dbReference>
<dbReference type="HAMAP" id="MF_01350">
    <property type="entry name" value="NDH1_NuoH"/>
    <property type="match status" value="1"/>
</dbReference>
<evidence type="ECO:0000256" key="8">
    <source>
        <dbReference type="RuleBase" id="RU000473"/>
    </source>
</evidence>
<comment type="similarity">
    <text evidence="2 7">Belongs to the complex I subunit 1 family.</text>
</comment>
<dbReference type="EMBL" id="MT757749">
    <property type="protein sequence ID" value="QTF98753.1"/>
    <property type="molecule type" value="Genomic_DNA"/>
</dbReference>
<evidence type="ECO:0000256" key="5">
    <source>
        <dbReference type="ARBA" id="ARBA00022989"/>
    </source>
</evidence>